<evidence type="ECO:0000256" key="6">
    <source>
        <dbReference type="RuleBase" id="RU361163"/>
    </source>
</evidence>
<dbReference type="InterPro" id="IPR035986">
    <property type="entry name" value="PKD_dom_sf"/>
</dbReference>
<dbReference type="InterPro" id="IPR012291">
    <property type="entry name" value="CBM2_carb-bd_dom_sf"/>
</dbReference>
<evidence type="ECO:0000259" key="8">
    <source>
        <dbReference type="PROSITE" id="PS50093"/>
    </source>
</evidence>
<dbReference type="InterPro" id="IPR013783">
    <property type="entry name" value="Ig-like_fold"/>
</dbReference>
<dbReference type="Pfam" id="PF01670">
    <property type="entry name" value="Glyco_hydro_12"/>
    <property type="match status" value="1"/>
</dbReference>
<keyword evidence="6" id="KW-0624">Polysaccharide degradation</keyword>
<dbReference type="GO" id="GO:0008810">
    <property type="term" value="F:cellulase activity"/>
    <property type="evidence" value="ECO:0007669"/>
    <property type="project" value="InterPro"/>
</dbReference>
<feature type="chain" id="PRO_5022217365" evidence="7">
    <location>
        <begin position="27"/>
        <end position="446"/>
    </location>
</feature>
<evidence type="ECO:0000256" key="5">
    <source>
        <dbReference type="ARBA" id="ARBA00023295"/>
    </source>
</evidence>
<keyword evidence="6" id="KW-0119">Carbohydrate metabolism</keyword>
<dbReference type="Pfam" id="PF18911">
    <property type="entry name" value="PKD_4"/>
    <property type="match status" value="1"/>
</dbReference>
<dbReference type="InterPro" id="IPR013320">
    <property type="entry name" value="ConA-like_dom_sf"/>
</dbReference>
<dbReference type="Pfam" id="PF00553">
    <property type="entry name" value="CBM_2"/>
    <property type="match status" value="1"/>
</dbReference>
<feature type="signal peptide" evidence="7">
    <location>
        <begin position="1"/>
        <end position="26"/>
    </location>
</feature>
<dbReference type="SMART" id="SM00637">
    <property type="entry name" value="CBD_II"/>
    <property type="match status" value="1"/>
</dbReference>
<keyword evidence="11" id="KW-1185">Reference proteome</keyword>
<feature type="domain" description="CBM2" evidence="9">
    <location>
        <begin position="339"/>
        <end position="446"/>
    </location>
</feature>
<keyword evidence="3 6" id="KW-0378">Hydrolase</keyword>
<evidence type="ECO:0000256" key="1">
    <source>
        <dbReference type="ARBA" id="ARBA00005519"/>
    </source>
</evidence>
<evidence type="ECO:0000256" key="4">
    <source>
        <dbReference type="ARBA" id="ARBA00023157"/>
    </source>
</evidence>
<dbReference type="InterPro" id="IPR022409">
    <property type="entry name" value="PKD/Chitinase_dom"/>
</dbReference>
<dbReference type="InterPro" id="IPR018366">
    <property type="entry name" value="CBM2_CS"/>
</dbReference>
<proteinExistence type="inferred from homology"/>
<dbReference type="PROSITE" id="PS51257">
    <property type="entry name" value="PROKAR_LIPOPROTEIN"/>
    <property type="match status" value="1"/>
</dbReference>
<evidence type="ECO:0000259" key="9">
    <source>
        <dbReference type="PROSITE" id="PS51173"/>
    </source>
</evidence>
<comment type="similarity">
    <text evidence="1 6">Belongs to the glycosyl hydrolase 12 (cellulase H) family.</text>
</comment>
<evidence type="ECO:0000256" key="2">
    <source>
        <dbReference type="ARBA" id="ARBA00022729"/>
    </source>
</evidence>
<dbReference type="SUPFAM" id="SSF49384">
    <property type="entry name" value="Carbohydrate-binding domain"/>
    <property type="match status" value="1"/>
</dbReference>
<dbReference type="GO" id="GO:0000272">
    <property type="term" value="P:polysaccharide catabolic process"/>
    <property type="evidence" value="ECO:0007669"/>
    <property type="project" value="UniProtKB-KW"/>
</dbReference>
<dbReference type="PANTHER" id="PTHR34002">
    <property type="entry name" value="BLR1656 PROTEIN"/>
    <property type="match status" value="1"/>
</dbReference>
<dbReference type="Gene3D" id="2.60.40.10">
    <property type="entry name" value="Immunoglobulins"/>
    <property type="match status" value="1"/>
</dbReference>
<dbReference type="InterPro" id="IPR001919">
    <property type="entry name" value="CBD2"/>
</dbReference>
<dbReference type="Proteomes" id="UP000319732">
    <property type="component" value="Unassembled WGS sequence"/>
</dbReference>
<dbReference type="PANTHER" id="PTHR34002:SF9">
    <property type="entry name" value="XYLOGLUCAN-SPECIFIC ENDO-BETA-1,4-GLUCANASE A"/>
    <property type="match status" value="1"/>
</dbReference>
<evidence type="ECO:0000313" key="11">
    <source>
        <dbReference type="Proteomes" id="UP000319732"/>
    </source>
</evidence>
<dbReference type="RefSeq" id="WP_142905425.1">
    <property type="nucleotide sequence ID" value="NZ_ML660096.1"/>
</dbReference>
<dbReference type="InterPro" id="IPR013319">
    <property type="entry name" value="GH11/12"/>
</dbReference>
<dbReference type="OrthoDB" id="9793816at2"/>
<evidence type="ECO:0000256" key="3">
    <source>
        <dbReference type="ARBA" id="ARBA00022801"/>
    </source>
</evidence>
<reference evidence="10 11" key="1">
    <citation type="submission" date="2019-06" db="EMBL/GenBank/DDBJ databases">
        <title>Whole genome sequence for Cellvibrionaceae sp. R142.</title>
        <authorList>
            <person name="Wang G."/>
        </authorList>
    </citation>
    <scope>NUCLEOTIDE SEQUENCE [LARGE SCALE GENOMIC DNA]</scope>
    <source>
        <strain evidence="10 11">R142</strain>
    </source>
</reference>
<evidence type="ECO:0000313" key="10">
    <source>
        <dbReference type="EMBL" id="TQV74202.1"/>
    </source>
</evidence>
<dbReference type="PROSITE" id="PS51173">
    <property type="entry name" value="CBM2"/>
    <property type="match status" value="1"/>
</dbReference>
<organism evidence="10 11">
    <name type="scientific">Exilibacterium tricleocarpae</name>
    <dbReference type="NCBI Taxonomy" id="2591008"/>
    <lineage>
        <taxon>Bacteria</taxon>
        <taxon>Pseudomonadati</taxon>
        <taxon>Pseudomonadota</taxon>
        <taxon>Gammaproteobacteria</taxon>
        <taxon>Cellvibrionales</taxon>
        <taxon>Cellvibrionaceae</taxon>
        <taxon>Exilibacterium</taxon>
    </lineage>
</organism>
<name>A0A545TAF6_9GAMM</name>
<dbReference type="SUPFAM" id="SSF49899">
    <property type="entry name" value="Concanavalin A-like lectins/glucanases"/>
    <property type="match status" value="1"/>
</dbReference>
<dbReference type="GO" id="GO:0030247">
    <property type="term" value="F:polysaccharide binding"/>
    <property type="evidence" value="ECO:0007669"/>
    <property type="project" value="UniProtKB-UniRule"/>
</dbReference>
<comment type="caution">
    <text evidence="10">The sequence shown here is derived from an EMBL/GenBank/DDBJ whole genome shotgun (WGS) entry which is preliminary data.</text>
</comment>
<feature type="domain" description="PKD" evidence="8">
    <location>
        <begin position="260"/>
        <end position="340"/>
    </location>
</feature>
<dbReference type="Gene3D" id="2.60.40.290">
    <property type="match status" value="1"/>
</dbReference>
<accession>A0A545TAF6</accession>
<keyword evidence="4" id="KW-1015">Disulfide bond</keyword>
<protein>
    <submittedName>
        <fullName evidence="10">PKD domain-containing protein</fullName>
    </submittedName>
</protein>
<dbReference type="PROSITE" id="PS00561">
    <property type="entry name" value="CBM2_A"/>
    <property type="match status" value="1"/>
</dbReference>
<dbReference type="EMBL" id="VHSG01000017">
    <property type="protein sequence ID" value="TQV74202.1"/>
    <property type="molecule type" value="Genomic_DNA"/>
</dbReference>
<dbReference type="InterPro" id="IPR008965">
    <property type="entry name" value="CBM2/CBM3_carb-bd_dom_sf"/>
</dbReference>
<dbReference type="SMART" id="SM00089">
    <property type="entry name" value="PKD"/>
    <property type="match status" value="1"/>
</dbReference>
<dbReference type="Gene3D" id="2.60.120.180">
    <property type="match status" value="1"/>
</dbReference>
<dbReference type="InterPro" id="IPR002594">
    <property type="entry name" value="GH12"/>
</dbReference>
<dbReference type="InterPro" id="IPR000601">
    <property type="entry name" value="PKD_dom"/>
</dbReference>
<gene>
    <name evidence="10" type="ORF">FKG94_16475</name>
</gene>
<dbReference type="AlphaFoldDB" id="A0A545TAF6"/>
<dbReference type="CDD" id="cd00146">
    <property type="entry name" value="PKD"/>
    <property type="match status" value="1"/>
</dbReference>
<keyword evidence="5 6" id="KW-0326">Glycosidase</keyword>
<evidence type="ECO:0000256" key="7">
    <source>
        <dbReference type="SAM" id="SignalP"/>
    </source>
</evidence>
<dbReference type="PROSITE" id="PS50093">
    <property type="entry name" value="PKD"/>
    <property type="match status" value="1"/>
</dbReference>
<sequence length="446" mass="46366">MNNHPRHLTGPATALLLWVVAAACGAQTGGQICAKWGTLSVAGGEYTLQNNIWGADTAQCISPVGTTGFKIDSANHSNFGGLPAAYPSIFKGCHWEDCTPDSGMPVRVSDVNDAMLSWSFNTISGDTWNATAEAWFKTNAIPGPPDGAELMLWLDHNGGVQPGGSFTGTVSLAGATWEVWFTDSPGWNFVTYRRQVPASSAALDLKPFIDDARARGYIDPNWYLMDMEAGFEVWQGGAGLQLNAFSFAVNSEPPTGNRPPQAAISATPGAGAAPLAVSFSAAASRDPDGDPLTYSWDFGDGNGATGVTASHTYTTPGSYSASVSVSDGEAAAVATTTVEVAGSGGVSCEYILLNEWNTGFTASIRLTNNGATTVNGWSVGWTYTDGSSIGNLWNASLAGNNPYTATPVSWNSTVNPGQTVEFGFNGNKGTTNAPAPQPAVTGNLCD</sequence>
<keyword evidence="2 7" id="KW-0732">Signal</keyword>
<dbReference type="SUPFAM" id="SSF49299">
    <property type="entry name" value="PKD domain"/>
    <property type="match status" value="1"/>
</dbReference>